<protein>
    <submittedName>
        <fullName evidence="1">Uncharacterized protein</fullName>
    </submittedName>
</protein>
<evidence type="ECO:0000313" key="2">
    <source>
        <dbReference type="Proteomes" id="UP000752696"/>
    </source>
</evidence>
<keyword evidence="2" id="KW-1185">Reference proteome</keyword>
<dbReference type="AlphaFoldDB" id="A0A6V7HDH8"/>
<evidence type="ECO:0000313" key="1">
    <source>
        <dbReference type="EMBL" id="CAD1476490.1"/>
    </source>
</evidence>
<sequence>MFTAPDENIKPSRYPDKTIFESLVDPARIYCACWKHQPAPRVILVFQESRYRDALEKERRETREVGREEFSRRRVNTIGGSLEEISIPVFNVCDGETQERRFCIGDKFFLCENKILCESDYEERLVFANMAVHPPSTATLAHIKRQVIHLQPQIMSPSPQRSVNGETTHNHNGYAAPASSSAHNILTSMNNLNGINAQTPYDTK</sequence>
<accession>A0A6V7HDH8</accession>
<dbReference type="Proteomes" id="UP000752696">
    <property type="component" value="Unassembled WGS sequence"/>
</dbReference>
<dbReference type="OrthoDB" id="6352355at2759"/>
<comment type="caution">
    <text evidence="1">The sequence shown here is derived from an EMBL/GenBank/DDBJ whole genome shotgun (WGS) entry which is preliminary data.</text>
</comment>
<reference evidence="1" key="1">
    <citation type="submission" date="2020-07" db="EMBL/GenBank/DDBJ databases">
        <authorList>
            <person name="Nazaruddin N."/>
        </authorList>
    </citation>
    <scope>NUCLEOTIDE SEQUENCE</scope>
</reference>
<gene>
    <name evidence="1" type="ORF">MHI_LOCUS648321</name>
</gene>
<organism evidence="1 2">
    <name type="scientific">Heterotrigona itama</name>
    <dbReference type="NCBI Taxonomy" id="395501"/>
    <lineage>
        <taxon>Eukaryota</taxon>
        <taxon>Metazoa</taxon>
        <taxon>Ecdysozoa</taxon>
        <taxon>Arthropoda</taxon>
        <taxon>Hexapoda</taxon>
        <taxon>Insecta</taxon>
        <taxon>Pterygota</taxon>
        <taxon>Neoptera</taxon>
        <taxon>Endopterygota</taxon>
        <taxon>Hymenoptera</taxon>
        <taxon>Apocrita</taxon>
        <taxon>Aculeata</taxon>
        <taxon>Apoidea</taxon>
        <taxon>Anthophila</taxon>
        <taxon>Apidae</taxon>
        <taxon>Heterotrigona</taxon>
    </lineage>
</organism>
<name>A0A6V7HDH8_9HYME</name>
<dbReference type="EMBL" id="CAJDYZ010009413">
    <property type="protein sequence ID" value="CAD1476490.1"/>
    <property type="molecule type" value="Genomic_DNA"/>
</dbReference>
<proteinExistence type="predicted"/>